<feature type="domain" description="NAD-glutamate dehydrogenase N-terminal ACT1" evidence="4">
    <location>
        <begin position="30"/>
        <end position="174"/>
    </location>
</feature>
<proteinExistence type="predicted"/>
<feature type="domain" description="NAD-glutamate dehydrogenase catalytic" evidence="2">
    <location>
        <begin position="736"/>
        <end position="1232"/>
    </location>
</feature>
<dbReference type="InterPro" id="IPR046346">
    <property type="entry name" value="Aminoacid_DH-like_N_sf"/>
</dbReference>
<feature type="domain" description="NAD-glutamate dehydrogenase ACT3" evidence="6">
    <location>
        <begin position="555"/>
        <end position="623"/>
    </location>
</feature>
<evidence type="ECO:0000259" key="4">
    <source>
        <dbReference type="Pfam" id="PF21075"/>
    </source>
</evidence>
<dbReference type="Pfam" id="PF21079">
    <property type="entry name" value="GDH_HM2"/>
    <property type="match status" value="1"/>
</dbReference>
<dbReference type="InterPro" id="IPR049059">
    <property type="entry name" value="NAD_Glu_DH_HM1"/>
</dbReference>
<dbReference type="PIRSF" id="PIRSF036761">
    <property type="entry name" value="GDH_Mll4104"/>
    <property type="match status" value="1"/>
</dbReference>
<dbReference type="RefSeq" id="WP_146317976.1">
    <property type="nucleotide sequence ID" value="NZ_VCQV01000022.1"/>
</dbReference>
<dbReference type="Gene3D" id="3.40.50.720">
    <property type="entry name" value="NAD(P)-binding Rossmann-like Domain"/>
    <property type="match status" value="1"/>
</dbReference>
<name>A0A563DYD0_9MICO</name>
<reference evidence="7 8" key="2">
    <citation type="submission" date="2019-08" db="EMBL/GenBank/DDBJ databases">
        <title>Jejuicoccus antrihumi gen. nov., sp. nov., a new member of the family Dermacoccaceae isolated from a cave.</title>
        <authorList>
            <person name="Schumann P."/>
            <person name="Kim I.S."/>
        </authorList>
    </citation>
    <scope>NUCLEOTIDE SEQUENCE [LARGE SCALE GENOMIC DNA]</scope>
    <source>
        <strain evidence="7 8">C5-26</strain>
    </source>
</reference>
<dbReference type="SUPFAM" id="SSF51735">
    <property type="entry name" value="NAD(P)-binding Rossmann-fold domains"/>
    <property type="match status" value="1"/>
</dbReference>
<accession>A0A563DYD0</accession>
<dbReference type="InterPro" id="IPR049058">
    <property type="entry name" value="NAD_Glu_DH_HM2"/>
</dbReference>
<protein>
    <submittedName>
        <fullName evidence="7">NAD-glutamate dehydrogenase</fullName>
    </submittedName>
</protein>
<dbReference type="InterPro" id="IPR049056">
    <property type="entry name" value="NAD_Glu_DH_HM3"/>
</dbReference>
<dbReference type="Pfam" id="PF21077">
    <property type="entry name" value="GDH_ACT3"/>
    <property type="match status" value="1"/>
</dbReference>
<evidence type="ECO:0000256" key="1">
    <source>
        <dbReference type="SAM" id="MobiDB-lite"/>
    </source>
</evidence>
<dbReference type="SUPFAM" id="SSF53223">
    <property type="entry name" value="Aminoacid dehydrogenase-like, N-terminal domain"/>
    <property type="match status" value="1"/>
</dbReference>
<feature type="domain" description="NAD-glutamate dehydrogenase ACT2" evidence="5">
    <location>
        <begin position="407"/>
        <end position="496"/>
    </location>
</feature>
<feature type="region of interest" description="Disordered" evidence="1">
    <location>
        <begin position="1"/>
        <end position="23"/>
    </location>
</feature>
<evidence type="ECO:0000259" key="6">
    <source>
        <dbReference type="Pfam" id="PF21077"/>
    </source>
</evidence>
<evidence type="ECO:0000259" key="3">
    <source>
        <dbReference type="Pfam" id="PF21074"/>
    </source>
</evidence>
<dbReference type="Pfam" id="PF21074">
    <property type="entry name" value="GDH_C"/>
    <property type="match status" value="1"/>
</dbReference>
<dbReference type="InterPro" id="IPR024727">
    <property type="entry name" value="NAD_Glu_DH_N_ACT1"/>
</dbReference>
<dbReference type="Pfam" id="PF21078">
    <property type="entry name" value="GDH_HM3"/>
    <property type="match status" value="1"/>
</dbReference>
<comment type="caution">
    <text evidence="7">The sequence shown here is derived from an EMBL/GenBank/DDBJ whole genome shotgun (WGS) entry which is preliminary data.</text>
</comment>
<gene>
    <name evidence="7" type="ORF">FGL98_15330</name>
</gene>
<feature type="domain" description="NAD-specific glutamate dehydrogenase C-terminal" evidence="3">
    <location>
        <begin position="1278"/>
        <end position="1615"/>
    </location>
</feature>
<dbReference type="Pfam" id="PF05088">
    <property type="entry name" value="Bac_GDH_CD"/>
    <property type="match status" value="1"/>
</dbReference>
<evidence type="ECO:0000259" key="5">
    <source>
        <dbReference type="Pfam" id="PF21076"/>
    </source>
</evidence>
<dbReference type="InterPro" id="IPR049064">
    <property type="entry name" value="NAD_Glu_DH_ACT3"/>
</dbReference>
<dbReference type="InterPro" id="IPR048381">
    <property type="entry name" value="GDH_C"/>
</dbReference>
<dbReference type="InterPro" id="IPR028971">
    <property type="entry name" value="NAD-GDH_cat"/>
</dbReference>
<dbReference type="Pfam" id="PF21076">
    <property type="entry name" value="GDH_ACT2"/>
    <property type="match status" value="1"/>
</dbReference>
<dbReference type="GO" id="GO:0006538">
    <property type="term" value="P:L-glutamate catabolic process"/>
    <property type="evidence" value="ECO:0007669"/>
    <property type="project" value="InterPro"/>
</dbReference>
<dbReference type="PANTHER" id="PTHR43403">
    <property type="entry name" value="NAD-SPECIFIC GLUTAMATE DEHYDROGENASE"/>
    <property type="match status" value="1"/>
</dbReference>
<dbReference type="InterPro" id="IPR036291">
    <property type="entry name" value="NAD(P)-bd_dom_sf"/>
</dbReference>
<dbReference type="GO" id="GO:0004352">
    <property type="term" value="F:glutamate dehydrogenase (NAD+) activity"/>
    <property type="evidence" value="ECO:0007669"/>
    <property type="project" value="InterPro"/>
</dbReference>
<dbReference type="GO" id="GO:0004069">
    <property type="term" value="F:L-aspartate:2-oxoglutarate aminotransferase activity"/>
    <property type="evidence" value="ECO:0007669"/>
    <property type="project" value="InterPro"/>
</dbReference>
<dbReference type="InterPro" id="IPR049062">
    <property type="entry name" value="NAD_Glu_DH_ACT2"/>
</dbReference>
<dbReference type="Proteomes" id="UP000320244">
    <property type="component" value="Unassembled WGS sequence"/>
</dbReference>
<reference evidence="7 8" key="1">
    <citation type="submission" date="2019-05" db="EMBL/GenBank/DDBJ databases">
        <authorList>
            <person name="Lee S.D."/>
        </authorList>
    </citation>
    <scope>NUCLEOTIDE SEQUENCE [LARGE SCALE GENOMIC DNA]</scope>
    <source>
        <strain evidence="7 8">C5-26</strain>
    </source>
</reference>
<keyword evidence="8" id="KW-1185">Reference proteome</keyword>
<dbReference type="OrthoDB" id="9758052at2"/>
<organism evidence="7 8">
    <name type="scientific">Leekyejoonella antrihumi</name>
    <dbReference type="NCBI Taxonomy" id="1660198"/>
    <lineage>
        <taxon>Bacteria</taxon>
        <taxon>Bacillati</taxon>
        <taxon>Actinomycetota</taxon>
        <taxon>Actinomycetes</taxon>
        <taxon>Micrococcales</taxon>
        <taxon>Dermacoccaceae</taxon>
        <taxon>Leekyejoonella</taxon>
    </lineage>
</organism>
<evidence type="ECO:0000313" key="7">
    <source>
        <dbReference type="EMBL" id="TWP35119.1"/>
    </source>
</evidence>
<evidence type="ECO:0000313" key="8">
    <source>
        <dbReference type="Proteomes" id="UP000320244"/>
    </source>
</evidence>
<dbReference type="InterPro" id="IPR007780">
    <property type="entry name" value="NAD_Glu_DH_bac"/>
</dbReference>
<evidence type="ECO:0000259" key="2">
    <source>
        <dbReference type="Pfam" id="PF05088"/>
    </source>
</evidence>
<dbReference type="Pfam" id="PF21073">
    <property type="entry name" value="GDH_HM1"/>
    <property type="match status" value="1"/>
</dbReference>
<dbReference type="PANTHER" id="PTHR43403:SF1">
    <property type="entry name" value="NAD-SPECIFIC GLUTAMATE DEHYDROGENASE"/>
    <property type="match status" value="1"/>
</dbReference>
<dbReference type="Pfam" id="PF21075">
    <property type="entry name" value="GDH_ACT1"/>
    <property type="match status" value="1"/>
</dbReference>
<sequence length="1627" mass="181232">MSAVSQSRKAILRTGSTTGRGGENPSMWLLERYFRHLSDDDIRQSGPRTLAGIVRSHQALAKERAQGTANIALIHPTEKQDGWSCPYAVLQIVTDDMPFLVDSVVAELARHDREVKLVIHPQVYVQRDAKGRMQKVFDSDTLPPAKGNELAPSLESWMHYEIELGVDEDADARLISDLQDVLGDIRVSVDDWAKMNARCSEIGVTLKTDPPTSIPSEIIDRTTGFLDWLADSHFTFLGYREYLLDTVDGEDVLRPVRGSGLGILRYDERTSSSFSRLTPEARATAREPRLLTITKANSRSTVHRASYLDYIGIRTFDQDGNVVGELRFLGLFTHTAYTDSVRRVPVVRERVAKVLERSGFTAESHSGKDLLEVLEIYPRDELFQTSSEQLYDISMEVLRLQERRQTRMFRRDDEFGRFVSVMVYLPRDRYNTSVRTKIEGILRSAYGAESVDYTTRVADSALAQIHFVVRVPVGATLPTVSDEQLQRELLESIRTWGERLGEFAKEEDGEDAAARVTSLYSRAFPEAYKEDFSPRQGVADLRRIEALEHEQHTMLTLYRDSGGADRERRFKLFRRERLILTDVLPVFTDLGVEVTDERPYEMDRADGVTVYVYDFGLRAPQAELWGSTAAKVAGVRDLFQDAFQAIWDGKAESDGLGALILRAGLTWRQVVMLRAISKYLRQIGFTFSQSYIEQALVTNADLARDLVALFETRFDPAAYKSQTGRERAEQRIIDRIGEGLEQVVSLDHDRIIRAFRGVIKAILRTNAYQRDEHGEFSTVVSFKLDCKAVPGLPSPRPMFEIWVYGPRVEGVHLRFGKVARGGLRWSDRREDFRTEVLGLVKAQMVKNAVIVPTGSKGGFVAKSLPDPAADRDAWLAEGIASYKLFISGLLDLTDNLVAGDVVPPSDVVRHDPDDTYLVVAADKGTASFSDIANGVAQDYGYWLDDAFASGGSAGYDHKEMGITARGAWESVKRHFREMGVDTQSEEFTAVGIGDMSGDVFGNGMLLSEHTRLVAAFDHRHIFLDPDPVADSSYAERQRLFDLPRSSWADYDTTLLSKGGGIYPRSAKSIPINAQVRKALGLDSGVTTMTPAELMQAILLAPVDLFWNGGIGTYIKAASETNRQIGDRANDAIRVDGNMLRCKVIGEGGNLGVSQMGRIEAAQSGVRVNTDAIDNSAGVDTSDHEVNIKILVTDLMRQGRLTLAQRNRLLHSMTNEVATQVLRDNYEQNVLLGNARAQNHVMLPVHQRLIHWLEKRHELDREIEFLPDDREIEGRAAAGAGLTSPEFSVLVAYAKLALKNDLTHTRITDDPWFDRALRGYFPQQIRSKYADDLTAHPLKREIVINGVVNSLVNRGGITFAFRAEEETGAMPEQITRAFVVAREVFDMSGYVAAVEKLDNVVSTSAQTVLYLEFRRLLDRVTRWLLHSRPADLDITAEIERFAPVVRDLAPKIPTFLKGSELERLKGRTKELRALEVPARLAGQSAALLDCYSLLDITEQSITSGTPVAEVAAVYFALSERLGIDRMLHAVARLPREDRWDSLARGAVRDDLYAVLDSFTAAVIAATAADQSAAKRLDLWTADNANAVARAGQALDSVSQLDHAGLAPLSVALRTLRGVIRSGSATQQT</sequence>
<dbReference type="EMBL" id="VCQV01000022">
    <property type="protein sequence ID" value="TWP35119.1"/>
    <property type="molecule type" value="Genomic_DNA"/>
</dbReference>